<sequence>TDFLANRGTVSNPCLPQEGLPSTYVEDWVNKAKSYVSEHINESDCVDGSQNINQSICSGVTASQHEA</sequence>
<accession>A0A0B7C3Q3</accession>
<dbReference type="AlphaFoldDB" id="A0A0B7C3Q3"/>
<evidence type="ECO:0000313" key="1">
    <source>
        <dbReference type="EMBL" id="CEK99812.1"/>
    </source>
</evidence>
<reference evidence="1" key="1">
    <citation type="submission" date="2014-12" db="EMBL/GenBank/DDBJ databases">
        <title>Insight into the proteome of Arion vulgaris.</title>
        <authorList>
            <person name="Aradska J."/>
            <person name="Bulat T."/>
            <person name="Smidak R."/>
            <person name="Sarate P."/>
            <person name="Gangsoo J."/>
            <person name="Sialana F."/>
            <person name="Bilban M."/>
            <person name="Lubec G."/>
        </authorList>
    </citation>
    <scope>NUCLEOTIDE SEQUENCE</scope>
    <source>
        <tissue evidence="1">Skin</tissue>
    </source>
</reference>
<dbReference type="EMBL" id="HACG01052941">
    <property type="protein sequence ID" value="CEK99812.1"/>
    <property type="molecule type" value="Transcribed_RNA"/>
</dbReference>
<gene>
    <name evidence="1" type="primary">ORF222189</name>
</gene>
<organism evidence="1">
    <name type="scientific">Arion vulgaris</name>
    <dbReference type="NCBI Taxonomy" id="1028688"/>
    <lineage>
        <taxon>Eukaryota</taxon>
        <taxon>Metazoa</taxon>
        <taxon>Spiralia</taxon>
        <taxon>Lophotrochozoa</taxon>
        <taxon>Mollusca</taxon>
        <taxon>Gastropoda</taxon>
        <taxon>Heterobranchia</taxon>
        <taxon>Euthyneura</taxon>
        <taxon>Panpulmonata</taxon>
        <taxon>Eupulmonata</taxon>
        <taxon>Stylommatophora</taxon>
        <taxon>Helicina</taxon>
        <taxon>Arionoidea</taxon>
        <taxon>Arionidae</taxon>
        <taxon>Arion</taxon>
    </lineage>
</organism>
<feature type="non-terminal residue" evidence="1">
    <location>
        <position position="67"/>
    </location>
</feature>
<feature type="non-terminal residue" evidence="1">
    <location>
        <position position="1"/>
    </location>
</feature>
<protein>
    <submittedName>
        <fullName evidence="1">Uncharacterized protein</fullName>
    </submittedName>
</protein>
<proteinExistence type="predicted"/>
<name>A0A0B7C3Q3_9EUPU</name>